<comment type="similarity">
    <text evidence="1">Belongs to the leucine-binding protein family.</text>
</comment>
<evidence type="ECO:0000313" key="5">
    <source>
        <dbReference type="EMBL" id="RDD86399.1"/>
    </source>
</evidence>
<dbReference type="InterPro" id="IPR028081">
    <property type="entry name" value="Leu-bd"/>
</dbReference>
<gene>
    <name evidence="5" type="ORF">DVZ84_24450</name>
</gene>
<comment type="caution">
    <text evidence="5">The sequence shown here is derived from an EMBL/GenBank/DDBJ whole genome shotgun (WGS) entry which is preliminary data.</text>
</comment>
<dbReference type="InterPro" id="IPR051010">
    <property type="entry name" value="BCAA_transport"/>
</dbReference>
<evidence type="ECO:0000256" key="1">
    <source>
        <dbReference type="ARBA" id="ARBA00010062"/>
    </source>
</evidence>
<evidence type="ECO:0000256" key="2">
    <source>
        <dbReference type="ARBA" id="ARBA00022729"/>
    </source>
</evidence>
<dbReference type="CDD" id="cd06268">
    <property type="entry name" value="PBP1_ABC_transporter_LIVBP-like"/>
    <property type="match status" value="1"/>
</dbReference>
<dbReference type="Proteomes" id="UP000253742">
    <property type="component" value="Unassembled WGS sequence"/>
</dbReference>
<evidence type="ECO:0000313" key="6">
    <source>
        <dbReference type="Proteomes" id="UP000253742"/>
    </source>
</evidence>
<dbReference type="SUPFAM" id="SSF53822">
    <property type="entry name" value="Periplasmic binding protein-like I"/>
    <property type="match status" value="1"/>
</dbReference>
<proteinExistence type="inferred from homology"/>
<accession>A0A369V753</accession>
<dbReference type="AlphaFoldDB" id="A0A369V753"/>
<dbReference type="STRING" id="146923.Spa2297_31240"/>
<reference evidence="5 6" key="1">
    <citation type="submission" date="2018-07" db="EMBL/GenBank/DDBJ databases">
        <title>Genome guided investigation of antibiotics producing actinomycetales strain isolated from a Macau mangrove ecosystem.</title>
        <authorList>
            <person name="Hu D."/>
        </authorList>
    </citation>
    <scope>NUCLEOTIDE SEQUENCE [LARGE SCALE GENOMIC DNA]</scope>
    <source>
        <strain evidence="5 6">2297</strain>
    </source>
</reference>
<dbReference type="EMBL" id="QQBH01000017">
    <property type="protein sequence ID" value="RDD86399.1"/>
    <property type="molecule type" value="Genomic_DNA"/>
</dbReference>
<keyword evidence="2" id="KW-0732">Signal</keyword>
<evidence type="ECO:0000259" key="4">
    <source>
        <dbReference type="Pfam" id="PF13458"/>
    </source>
</evidence>
<organism evidence="5 6">
    <name type="scientific">Streptomyces parvulus</name>
    <dbReference type="NCBI Taxonomy" id="146923"/>
    <lineage>
        <taxon>Bacteria</taxon>
        <taxon>Bacillati</taxon>
        <taxon>Actinomycetota</taxon>
        <taxon>Actinomycetes</taxon>
        <taxon>Kitasatosporales</taxon>
        <taxon>Streptomycetaceae</taxon>
        <taxon>Streptomyces</taxon>
    </lineage>
</organism>
<dbReference type="PANTHER" id="PTHR30483:SF6">
    <property type="entry name" value="PERIPLASMIC BINDING PROTEIN OF ABC TRANSPORTER FOR NATURAL AMINO ACIDS"/>
    <property type="match status" value="1"/>
</dbReference>
<feature type="domain" description="Leucine-binding protein" evidence="4">
    <location>
        <begin position="58"/>
        <end position="382"/>
    </location>
</feature>
<dbReference type="Gene3D" id="3.40.50.2300">
    <property type="match status" value="2"/>
</dbReference>
<dbReference type="InterPro" id="IPR028082">
    <property type="entry name" value="Peripla_BP_I"/>
</dbReference>
<sequence>MTGVPGAASEVSPGSHAGGPDNALPAGLRGGCNVRHGLQRGLRRVTTPSQAARTGGPTVRIGALAPLSRPGWSEAGRHLLAGLELGVREVNDGGGITGRPVELLVRDTAADPGGAEAAVAELAGLGVAALVGEYHSVAARAAATRAATLGVPFLCSSAVLDALVDEPTDLVARIAPPQSRGWRIYGDFLLDAGHDRVAVATQPSVYWTAGTRLLREHLEPRGGTITELDMSALTPAALCDALADDGATALLLLLGHPDPVLPVVGAVRRDPRLAGVMLGAPAGQPEFADWAEALGADGAGVPFLRYLPERFGPLGERVGAALRTRLAAAPSFVAFEGYDTIAALADVLRENTGDPADGRVSWSRADVEGTRGRIRFTRSAGSGVWQWAHPPVQVVDRDPARPGGFRVLRTG</sequence>
<evidence type="ECO:0000256" key="3">
    <source>
        <dbReference type="SAM" id="MobiDB-lite"/>
    </source>
</evidence>
<name>A0A369V753_9ACTN</name>
<dbReference type="OrthoDB" id="9147078at2"/>
<dbReference type="PANTHER" id="PTHR30483">
    <property type="entry name" value="LEUCINE-SPECIFIC-BINDING PROTEIN"/>
    <property type="match status" value="1"/>
</dbReference>
<protein>
    <submittedName>
        <fullName evidence="5">Amino acid ABC transporter substrate-binding protein</fullName>
    </submittedName>
</protein>
<feature type="region of interest" description="Disordered" evidence="3">
    <location>
        <begin position="1"/>
        <end position="30"/>
    </location>
</feature>
<dbReference type="Pfam" id="PF13458">
    <property type="entry name" value="Peripla_BP_6"/>
    <property type="match status" value="1"/>
</dbReference>